<evidence type="ECO:0000313" key="2">
    <source>
        <dbReference type="Proteomes" id="UP000807025"/>
    </source>
</evidence>
<comment type="caution">
    <text evidence="1">The sequence shown here is derived from an EMBL/GenBank/DDBJ whole genome shotgun (WGS) entry which is preliminary data.</text>
</comment>
<organism evidence="1 2">
    <name type="scientific">Pleurotus eryngii</name>
    <name type="common">Boletus of the steppes</name>
    <dbReference type="NCBI Taxonomy" id="5323"/>
    <lineage>
        <taxon>Eukaryota</taxon>
        <taxon>Fungi</taxon>
        <taxon>Dikarya</taxon>
        <taxon>Basidiomycota</taxon>
        <taxon>Agaricomycotina</taxon>
        <taxon>Agaricomycetes</taxon>
        <taxon>Agaricomycetidae</taxon>
        <taxon>Agaricales</taxon>
        <taxon>Pleurotineae</taxon>
        <taxon>Pleurotaceae</taxon>
        <taxon>Pleurotus</taxon>
    </lineage>
</organism>
<protein>
    <submittedName>
        <fullName evidence="1">Uncharacterized protein</fullName>
    </submittedName>
</protein>
<proteinExistence type="predicted"/>
<name>A0A9P5ZIS0_PLEER</name>
<dbReference type="Proteomes" id="UP000807025">
    <property type="component" value="Unassembled WGS sequence"/>
</dbReference>
<gene>
    <name evidence="1" type="ORF">BDN71DRAFT_1436268</name>
</gene>
<dbReference type="AlphaFoldDB" id="A0A9P5ZIS0"/>
<dbReference type="EMBL" id="MU154723">
    <property type="protein sequence ID" value="KAF9488246.1"/>
    <property type="molecule type" value="Genomic_DNA"/>
</dbReference>
<sequence length="265" mass="29104">MEEAEGLWEALGYILSFQINRQPANLDNKNTNDSSDNGNDDSDDFCDVNDNLASDQAELSKALDAVAGSPVQTDKTLNECGYAATALAISDFEKINALPSLDVESFKMISSQLNLLLNVISIQGPHHQAVVKQAINDAVVAWSNANKGSFGIVHVDGKLMIGQVSTVYACGNRKTAANSWTPEMDNIGCLSYIVVKTWQATSNHRHFQSNWQALSAHLGLPQFIHMHAQNFLYLIPSPHTHQLNNNMLLELKPPMDATCQEFFAD</sequence>
<keyword evidence="2" id="KW-1185">Reference proteome</keyword>
<reference evidence="1" key="1">
    <citation type="submission" date="2020-11" db="EMBL/GenBank/DDBJ databases">
        <authorList>
            <consortium name="DOE Joint Genome Institute"/>
            <person name="Ahrendt S."/>
            <person name="Riley R."/>
            <person name="Andreopoulos W."/>
            <person name="Labutti K."/>
            <person name="Pangilinan J."/>
            <person name="Ruiz-Duenas F.J."/>
            <person name="Barrasa J.M."/>
            <person name="Sanchez-Garcia M."/>
            <person name="Camarero S."/>
            <person name="Miyauchi S."/>
            <person name="Serrano A."/>
            <person name="Linde D."/>
            <person name="Babiker R."/>
            <person name="Drula E."/>
            <person name="Ayuso-Fernandez I."/>
            <person name="Pacheco R."/>
            <person name="Padilla G."/>
            <person name="Ferreira P."/>
            <person name="Barriuso J."/>
            <person name="Kellner H."/>
            <person name="Castanera R."/>
            <person name="Alfaro M."/>
            <person name="Ramirez L."/>
            <person name="Pisabarro A.G."/>
            <person name="Kuo A."/>
            <person name="Tritt A."/>
            <person name="Lipzen A."/>
            <person name="He G."/>
            <person name="Yan M."/>
            <person name="Ng V."/>
            <person name="Cullen D."/>
            <person name="Martin F."/>
            <person name="Rosso M.-N."/>
            <person name="Henrissat B."/>
            <person name="Hibbett D."/>
            <person name="Martinez A.T."/>
            <person name="Grigoriev I.V."/>
        </authorList>
    </citation>
    <scope>NUCLEOTIDE SEQUENCE</scope>
    <source>
        <strain evidence="1">ATCC 90797</strain>
    </source>
</reference>
<dbReference type="OrthoDB" id="3069111at2759"/>
<accession>A0A9P5ZIS0</accession>
<evidence type="ECO:0000313" key="1">
    <source>
        <dbReference type="EMBL" id="KAF9488246.1"/>
    </source>
</evidence>